<dbReference type="RefSeq" id="XP_051448441.1">
    <property type="nucleotide sequence ID" value="XM_051586094.1"/>
</dbReference>
<dbReference type="SUPFAM" id="SSF53474">
    <property type="entry name" value="alpha/beta-Hydrolases"/>
    <property type="match status" value="1"/>
</dbReference>
<dbReference type="Pfam" id="PF12697">
    <property type="entry name" value="Abhydrolase_6"/>
    <property type="match status" value="1"/>
</dbReference>
<dbReference type="GO" id="GO:0016787">
    <property type="term" value="F:hydrolase activity"/>
    <property type="evidence" value="ECO:0007669"/>
    <property type="project" value="UniProtKB-KW"/>
</dbReference>
<name>A0AAD5EHH8_UMBRA</name>
<keyword evidence="3" id="KW-0812">Transmembrane</keyword>
<reference evidence="5" key="2">
    <citation type="journal article" date="2022" name="Proc. Natl. Acad. Sci. U.S.A.">
        <title>Diploid-dominant life cycles characterize the early evolution of Fungi.</title>
        <authorList>
            <person name="Amses K.R."/>
            <person name="Simmons D.R."/>
            <person name="Longcore J.E."/>
            <person name="Mondo S.J."/>
            <person name="Seto K."/>
            <person name="Jeronimo G.H."/>
            <person name="Bonds A.E."/>
            <person name="Quandt C.A."/>
            <person name="Davis W.J."/>
            <person name="Chang Y."/>
            <person name="Federici B.A."/>
            <person name="Kuo A."/>
            <person name="LaButti K."/>
            <person name="Pangilinan J."/>
            <person name="Andreopoulos W."/>
            <person name="Tritt A."/>
            <person name="Riley R."/>
            <person name="Hundley H."/>
            <person name="Johnson J."/>
            <person name="Lipzen A."/>
            <person name="Barry K."/>
            <person name="Lang B.F."/>
            <person name="Cuomo C.A."/>
            <person name="Buchler N.E."/>
            <person name="Grigoriev I.V."/>
            <person name="Spatafora J.W."/>
            <person name="Stajich J.E."/>
            <person name="James T.Y."/>
        </authorList>
    </citation>
    <scope>NUCLEOTIDE SEQUENCE</scope>
    <source>
        <strain evidence="5">AG</strain>
    </source>
</reference>
<keyword evidence="1" id="KW-0378">Hydrolase</keyword>
<proteinExistence type="inferred from homology"/>
<evidence type="ECO:0000313" key="5">
    <source>
        <dbReference type="EMBL" id="KAI8583437.1"/>
    </source>
</evidence>
<dbReference type="AlphaFoldDB" id="A0AAD5EHH8"/>
<comment type="similarity">
    <text evidence="2">Belongs to the AB hydrolase superfamily. Epoxide hydrolase family.</text>
</comment>
<feature type="transmembrane region" description="Helical" evidence="3">
    <location>
        <begin position="12"/>
        <end position="30"/>
    </location>
</feature>
<gene>
    <name evidence="5" type="ORF">K450DRAFT_223693</name>
</gene>
<evidence type="ECO:0000256" key="2">
    <source>
        <dbReference type="ARBA" id="ARBA00038334"/>
    </source>
</evidence>
<keyword evidence="3" id="KW-0472">Membrane</keyword>
<reference evidence="5" key="1">
    <citation type="submission" date="2021-06" db="EMBL/GenBank/DDBJ databases">
        <authorList>
            <consortium name="DOE Joint Genome Institute"/>
            <person name="Mondo S.J."/>
            <person name="Amses K.R."/>
            <person name="Simmons D.R."/>
            <person name="Longcore J.E."/>
            <person name="Seto K."/>
            <person name="Alves G.H."/>
            <person name="Bonds A.E."/>
            <person name="Quandt C.A."/>
            <person name="Davis W.J."/>
            <person name="Chang Y."/>
            <person name="Letcher P.M."/>
            <person name="Powell M.J."/>
            <person name="Kuo A."/>
            <person name="Labutti K."/>
            <person name="Pangilinan J."/>
            <person name="Andreopoulos W."/>
            <person name="Tritt A."/>
            <person name="Riley R."/>
            <person name="Hundley H."/>
            <person name="Johnson J."/>
            <person name="Lipzen A."/>
            <person name="Barry K."/>
            <person name="Berbee M.L."/>
            <person name="Buchler N.E."/>
            <person name="Grigoriev I.V."/>
            <person name="Spatafora J.W."/>
            <person name="Stajich J.E."/>
            <person name="James T.Y."/>
        </authorList>
    </citation>
    <scope>NUCLEOTIDE SEQUENCE</scope>
    <source>
        <strain evidence="5">AG</strain>
    </source>
</reference>
<evidence type="ECO:0000256" key="1">
    <source>
        <dbReference type="ARBA" id="ARBA00022801"/>
    </source>
</evidence>
<dbReference type="PANTHER" id="PTHR43329">
    <property type="entry name" value="EPOXIDE HYDROLASE"/>
    <property type="match status" value="1"/>
</dbReference>
<accession>A0AAD5EHH8</accession>
<keyword evidence="6" id="KW-1185">Reference proteome</keyword>
<feature type="domain" description="AB hydrolase-1" evidence="4">
    <location>
        <begin position="119"/>
        <end position="419"/>
    </location>
</feature>
<dbReference type="InterPro" id="IPR000073">
    <property type="entry name" value="AB_hydrolase_1"/>
</dbReference>
<dbReference type="InterPro" id="IPR000639">
    <property type="entry name" value="Epox_hydrolase-like"/>
</dbReference>
<feature type="transmembrane region" description="Helical" evidence="3">
    <location>
        <begin position="42"/>
        <end position="63"/>
    </location>
</feature>
<keyword evidence="3" id="KW-1133">Transmembrane helix</keyword>
<dbReference type="GeneID" id="75911442"/>
<evidence type="ECO:0000256" key="3">
    <source>
        <dbReference type="SAM" id="Phobius"/>
    </source>
</evidence>
<dbReference type="EMBL" id="MU620896">
    <property type="protein sequence ID" value="KAI8583437.1"/>
    <property type="molecule type" value="Genomic_DNA"/>
</dbReference>
<protein>
    <recommendedName>
        <fullName evidence="4">AB hydrolase-1 domain-containing protein</fullName>
    </recommendedName>
</protein>
<dbReference type="InterPro" id="IPR029058">
    <property type="entry name" value="AB_hydrolase_fold"/>
</dbReference>
<sequence>MLSAAPLGEKTLYESSSLCLSSPFFTYFAMSNVVATITHGLFWSVATVACAAVYTVTMVPFVWRTRKLGVGLFEKKDRSALYPKLFTEDGEFGRHRYIDLGGGKKFHVVESGNTNGPLVLFLHGFPQCWYTWSKQLKGLKGDQYHLVAMDMRGYGASYRPKRTGFVMKEFISDVRGLIEALQKDKPQESRRVTLVSHDWGAIVGWHVMADSWKLEASQQGYIDKGIIINIGHPLVSTGNLLQPFQKYLSWHWLIQLITKPTVTWPIIKTGFAPVLTQLSKSYYIYIFQLPTSFGRSFLSIRDWFFAELVVKGIKNSTAEDAEIYKAAAAYATVDDPTPAIDYAIEYYRRGAALEGWSLKNKADGVIGIPVLVLWGEQDVALDMKINLENTKSRVPNVEIQTYPGVGHFLPEEIPDELNEKIRKFASK</sequence>
<evidence type="ECO:0000259" key="4">
    <source>
        <dbReference type="Pfam" id="PF12697"/>
    </source>
</evidence>
<organism evidence="5 6">
    <name type="scientific">Umbelopsis ramanniana AG</name>
    <dbReference type="NCBI Taxonomy" id="1314678"/>
    <lineage>
        <taxon>Eukaryota</taxon>
        <taxon>Fungi</taxon>
        <taxon>Fungi incertae sedis</taxon>
        <taxon>Mucoromycota</taxon>
        <taxon>Mucoromycotina</taxon>
        <taxon>Umbelopsidomycetes</taxon>
        <taxon>Umbelopsidales</taxon>
        <taxon>Umbelopsidaceae</taxon>
        <taxon>Umbelopsis</taxon>
    </lineage>
</organism>
<dbReference type="PRINTS" id="PR00412">
    <property type="entry name" value="EPOXHYDRLASE"/>
</dbReference>
<comment type="caution">
    <text evidence="5">The sequence shown here is derived from an EMBL/GenBank/DDBJ whole genome shotgun (WGS) entry which is preliminary data.</text>
</comment>
<dbReference type="Gene3D" id="3.40.50.1820">
    <property type="entry name" value="alpha/beta hydrolase"/>
    <property type="match status" value="1"/>
</dbReference>
<evidence type="ECO:0000313" key="6">
    <source>
        <dbReference type="Proteomes" id="UP001206595"/>
    </source>
</evidence>
<dbReference type="Proteomes" id="UP001206595">
    <property type="component" value="Unassembled WGS sequence"/>
</dbReference>